<organism evidence="6 7">
    <name type="scientific">Desmophyllum pertusum</name>
    <dbReference type="NCBI Taxonomy" id="174260"/>
    <lineage>
        <taxon>Eukaryota</taxon>
        <taxon>Metazoa</taxon>
        <taxon>Cnidaria</taxon>
        <taxon>Anthozoa</taxon>
        <taxon>Hexacorallia</taxon>
        <taxon>Scleractinia</taxon>
        <taxon>Caryophylliina</taxon>
        <taxon>Caryophylliidae</taxon>
        <taxon>Desmophyllum</taxon>
    </lineage>
</organism>
<dbReference type="GO" id="GO:0016020">
    <property type="term" value="C:membrane"/>
    <property type="evidence" value="ECO:0007669"/>
    <property type="project" value="InterPro"/>
</dbReference>
<dbReference type="InterPro" id="IPR005492">
    <property type="entry name" value="EPTP"/>
</dbReference>
<keyword evidence="4" id="KW-0106">Calcium</keyword>
<dbReference type="PANTHER" id="PTHR46682:SF1">
    <property type="entry name" value="ADHESION G-PROTEIN COUPLED RECEPTOR V1"/>
    <property type="match status" value="1"/>
</dbReference>
<evidence type="ECO:0000259" key="5">
    <source>
        <dbReference type="SMART" id="SM00237"/>
    </source>
</evidence>
<keyword evidence="3" id="KW-0677">Repeat</keyword>
<feature type="domain" description="Calx-beta" evidence="5">
    <location>
        <begin position="429"/>
        <end position="529"/>
    </location>
</feature>
<evidence type="ECO:0000313" key="6">
    <source>
        <dbReference type="EMBL" id="KAJ7390546.1"/>
    </source>
</evidence>
<dbReference type="GO" id="GO:0004930">
    <property type="term" value="F:G protein-coupled receptor activity"/>
    <property type="evidence" value="ECO:0007669"/>
    <property type="project" value="InterPro"/>
</dbReference>
<dbReference type="InterPro" id="IPR003644">
    <property type="entry name" value="Calx_beta"/>
</dbReference>
<dbReference type="SUPFAM" id="SSF141072">
    <property type="entry name" value="CalX-like"/>
    <property type="match status" value="12"/>
</dbReference>
<feature type="domain" description="Calx-beta" evidence="5">
    <location>
        <begin position="1472"/>
        <end position="1575"/>
    </location>
</feature>
<accession>A0A9W9ZZ71</accession>
<dbReference type="InterPro" id="IPR026919">
    <property type="entry name" value="ADGRV1"/>
</dbReference>
<dbReference type="GO" id="GO:0071277">
    <property type="term" value="P:cellular response to calcium ion"/>
    <property type="evidence" value="ECO:0007669"/>
    <property type="project" value="TreeGrafter"/>
</dbReference>
<dbReference type="InterPro" id="IPR009039">
    <property type="entry name" value="EAR"/>
</dbReference>
<comment type="subcellular location">
    <subcellularLocation>
        <location evidence="1">Cell projection</location>
        <location evidence="1">Stereocilium</location>
    </subcellularLocation>
</comment>
<dbReference type="SUPFAM" id="SSF49899">
    <property type="entry name" value="Concanavalin A-like lectins/glucanases"/>
    <property type="match status" value="1"/>
</dbReference>
<dbReference type="GO" id="GO:0001965">
    <property type="term" value="F:G-protein alpha-subunit binding"/>
    <property type="evidence" value="ECO:0007669"/>
    <property type="project" value="TreeGrafter"/>
</dbReference>
<feature type="domain" description="Calx-beta" evidence="5">
    <location>
        <begin position="982"/>
        <end position="1080"/>
    </location>
</feature>
<evidence type="ECO:0000256" key="1">
    <source>
        <dbReference type="ARBA" id="ARBA00004645"/>
    </source>
</evidence>
<keyword evidence="2" id="KW-0732">Signal</keyword>
<feature type="domain" description="Calx-beta" evidence="5">
    <location>
        <begin position="1353"/>
        <end position="1457"/>
    </location>
</feature>
<dbReference type="SMART" id="SM00237">
    <property type="entry name" value="Calx_beta"/>
    <property type="match status" value="10"/>
</dbReference>
<evidence type="ECO:0000256" key="3">
    <source>
        <dbReference type="ARBA" id="ARBA00022737"/>
    </source>
</evidence>
<dbReference type="GO" id="GO:0032420">
    <property type="term" value="C:stereocilium"/>
    <property type="evidence" value="ECO:0007669"/>
    <property type="project" value="UniProtKB-SubCell"/>
</dbReference>
<dbReference type="PROSITE" id="PS50912">
    <property type="entry name" value="EAR"/>
    <property type="match status" value="2"/>
</dbReference>
<gene>
    <name evidence="6" type="primary">GPR98_4</name>
    <name evidence="6" type="ORF">OS493_024583</name>
</gene>
<evidence type="ECO:0000256" key="4">
    <source>
        <dbReference type="ARBA" id="ARBA00022837"/>
    </source>
</evidence>
<evidence type="ECO:0000313" key="7">
    <source>
        <dbReference type="Proteomes" id="UP001163046"/>
    </source>
</evidence>
<feature type="domain" description="Calx-beta" evidence="5">
    <location>
        <begin position="175"/>
        <end position="276"/>
    </location>
</feature>
<feature type="domain" description="Calx-beta" evidence="5">
    <location>
        <begin position="544"/>
        <end position="650"/>
    </location>
</feature>
<dbReference type="Proteomes" id="UP001163046">
    <property type="component" value="Unassembled WGS sequence"/>
</dbReference>
<dbReference type="InterPro" id="IPR038081">
    <property type="entry name" value="CalX-like_sf"/>
</dbReference>
<comment type="caution">
    <text evidence="6">The sequence shown here is derived from an EMBL/GenBank/DDBJ whole genome shotgun (WGS) entry which is preliminary data.</text>
</comment>
<dbReference type="GO" id="GO:0010855">
    <property type="term" value="F:adenylate cyclase inhibitor activity"/>
    <property type="evidence" value="ECO:0007669"/>
    <property type="project" value="TreeGrafter"/>
</dbReference>
<protein>
    <submittedName>
        <fullName evidence="6">Maintenance of organ identity</fullName>
    </submittedName>
</protein>
<dbReference type="GO" id="GO:0005737">
    <property type="term" value="C:cytoplasm"/>
    <property type="evidence" value="ECO:0007669"/>
    <property type="project" value="TreeGrafter"/>
</dbReference>
<feature type="domain" description="Calx-beta" evidence="5">
    <location>
        <begin position="1217"/>
        <end position="1328"/>
    </location>
</feature>
<dbReference type="Gene3D" id="2.60.120.200">
    <property type="match status" value="1"/>
</dbReference>
<dbReference type="Pfam" id="PF03736">
    <property type="entry name" value="EPTP"/>
    <property type="match status" value="1"/>
</dbReference>
<dbReference type="Pfam" id="PF03160">
    <property type="entry name" value="Calx-beta"/>
    <property type="match status" value="12"/>
</dbReference>
<feature type="domain" description="Calx-beta" evidence="5">
    <location>
        <begin position="322"/>
        <end position="414"/>
    </location>
</feature>
<proteinExistence type="predicted"/>
<dbReference type="Gene3D" id="2.60.40.2030">
    <property type="match status" value="12"/>
</dbReference>
<feature type="domain" description="Calx-beta" evidence="5">
    <location>
        <begin position="841"/>
        <end position="945"/>
    </location>
</feature>
<name>A0A9W9ZZ71_9CNID</name>
<dbReference type="Pfam" id="PF13385">
    <property type="entry name" value="Laminin_G_3"/>
    <property type="match status" value="1"/>
</dbReference>
<dbReference type="OrthoDB" id="6021847at2759"/>
<dbReference type="PANTHER" id="PTHR46682">
    <property type="entry name" value="ADHESION G-PROTEIN COUPLED RECEPTOR V1"/>
    <property type="match status" value="1"/>
</dbReference>
<keyword evidence="7" id="KW-1185">Reference proteome</keyword>
<dbReference type="EMBL" id="MU825415">
    <property type="protein sequence ID" value="KAJ7390546.1"/>
    <property type="molecule type" value="Genomic_DNA"/>
</dbReference>
<reference evidence="6" key="1">
    <citation type="submission" date="2023-01" db="EMBL/GenBank/DDBJ databases">
        <title>Genome assembly of the deep-sea coral Lophelia pertusa.</title>
        <authorList>
            <person name="Herrera S."/>
            <person name="Cordes E."/>
        </authorList>
    </citation>
    <scope>NUCLEOTIDE SEQUENCE</scope>
    <source>
        <strain evidence="6">USNM1676648</strain>
        <tissue evidence="6">Polyp</tissue>
    </source>
</reference>
<evidence type="ECO:0000256" key="2">
    <source>
        <dbReference type="ARBA" id="ARBA00022729"/>
    </source>
</evidence>
<dbReference type="InterPro" id="IPR013320">
    <property type="entry name" value="ConA-like_dom_sf"/>
</dbReference>
<feature type="domain" description="Calx-beta" evidence="5">
    <location>
        <begin position="1096"/>
        <end position="1195"/>
    </location>
</feature>
<sequence length="1768" mass="189756">MYGYLLANVAGNMVNFALALNTTGSNTIADFYYLSNTTEVNFGKDIADNSWHFVVFTVDTVDRNEVQFYVDGDPVGIPQPIPSGSFNSGAVFRVGKGQTSEPQFTGCIQDITVYPGKVLVADSVKEMAKPNKELTPVNGYLTFEPGVTQRKVAISSVDDDTPEDNTPYTVVLYSPLGVLKSDNANGLFGLKTISPIVVRESTNVTVAIERSKGQFGSVIVSWSVFKVSTSVLASDDFILASGSVDFAANENEKNVIIPVNDDTLPELDEYFTLSLTSVSPMDGSTPTSAASLKPGFTEVNITIQESDNPNGLLQFMFNVPDTIGTISPSSSQFNIDTRESAGTLTLHVIRAQGTLGSVKCQWKTVAGTAKSPEDYTDTTGAVEFASGSRNSTINITIIDNNIAELNKTFRVELFNAEGGAQLNPAAKTAHVTILPSDDAFGIISFASDSLSRTVSEGSGSTVYLTVQRTRGVLGPSTVYWQVSGQGARDVENTDGFAVLSEYINNTQIAIRIKQDDDPELAESFMVQLINVSAGRLAIQGTQSNVTILASDDPYGVFIFYPPQLTITENNTTVSLIIKRISGVQGVVRVNYTSISGMNMPNVRMASPNEDYVPIVGAVEFSEGQKNATVSLMVLDDNIPEAEETIMVNLTDVQLVGGHPVFPAPDNSPRIGASRVAKIVIKKNDNASGIVQLSAGAVSVHEPHTGPVVNITRTAGDFGTSRYGVKHFENASIGFDNASLSVSAHERDTPNQVTLRVIRQFGLRGGSRVHWEARLKGVLATDDVSPVDGDLVFAHGEAGKDIVFNVKPDATPEILEVINVNLTSVTFLSEGTPSLDEATRVAKVRIEANDAPHGVVEFAQSSYSAFEGSTAYLLVLRKYGTSGDIRVFYSTVEHTGGNPAMPNVDFNATTNSSIIIPSGQDSANITISIPDDLDPELGEVFDVTLEHVELVGQSSPALPPQLGGIQKIKAAVTIATSDDAHGLMVIKAVDADAGSYGSRKTVNETETVVHILIERLKGTRGTVTVAVEIQQNGATINSDFIAASGSIRTFNDKDNSSQNFLVNIKNDDIPEIDEDIIIKLTNPTGGARVAPGLGNNVTIIIQANDGVAGQVRFDEQSRSVVVKEGRQVSLIVNRTLPAAGRVSVDWHVTGANASSDFVHVNGTVMFNEGETYKNIILTVRNDSTPETHEVFVVQLSNIQTFDIASTGQASLIPGKTTATISISASDRPHGVIQLEAGSRLVSRADEKNFTLTVSRLFGNIGAIRVYYEAVRGNITVLQSNQGLASPGEDFVAGIRSIVIGDNEDVGSIPVWVMDDDIPELDEVFLVNLTGVELVNSSLLSNTIPPRLGTHHVSQITLSPNDDPHGVFRFPKERVYLTESLNPYNLSVLRDKGTFGEVQVNYFVLTPSATWKKDFNITGWSGGEVTLVFPNGVSEQNITIYVMDDDQSEGDEMLQIGLTRNTGDTRIGNPSTLEVVIRANDDAYGVFTLSSSSLSKTISEPGTGSVTEAVFEVVRNVDSYGTVVVNWEVLNASASADLSPVSGNVTFKDGDTQKTFKVKALLDSIPEKAETFVIKLNISGNGRLTQPYEALLTITENDSPYGQLEVVSSTSLGSSVDIEEDQGIVKAKVIRSKGDFGRITVGYKTISKTASSSSGNVVHFEKLQQLKTTDAYSWHVFSAFGDEYVLLASTNRTGPLPSEVDDVGMGEYFGSALFRWQGVLVPLQTIATDGGVAWDSLVVGDQVYLAVANHGSKGRYETHSRIYTMDKLGR</sequence>